<protein>
    <submittedName>
        <fullName evidence="2">Transposase</fullName>
    </submittedName>
</protein>
<gene>
    <name evidence="2" type="ORF">JL111_11450</name>
</gene>
<evidence type="ECO:0000313" key="2">
    <source>
        <dbReference type="EMBL" id="MBL3674102.1"/>
    </source>
</evidence>
<proteinExistence type="predicted"/>
<dbReference type="Pfam" id="PF03050">
    <property type="entry name" value="DDE_Tnp_IS66"/>
    <property type="match status" value="1"/>
</dbReference>
<sequence length="140" mass="15765">MLYRDLKLWKQKPSAKEASVLAQRFDDIFGQRTRYKELGQLLSRLHRRKGELLKVLERPEIPLHTNGSENDLRACVTKRRISGGTMSADGRQARDVMLGLMKTCRKLGISFFAYIGDRLGLSGTGERIPLLPDLVGAQPA</sequence>
<keyword evidence="3" id="KW-1185">Reference proteome</keyword>
<feature type="domain" description="Transposase IS66 central" evidence="1">
    <location>
        <begin position="12"/>
        <end position="92"/>
    </location>
</feature>
<dbReference type="InterPro" id="IPR004291">
    <property type="entry name" value="Transposase_IS66_central"/>
</dbReference>
<name>A0ABS1S5V8_9RHOB</name>
<evidence type="ECO:0000313" key="3">
    <source>
        <dbReference type="Proteomes" id="UP000644749"/>
    </source>
</evidence>
<comment type="caution">
    <text evidence="2">The sequence shown here is derived from an EMBL/GenBank/DDBJ whole genome shotgun (WGS) entry which is preliminary data.</text>
</comment>
<organism evidence="2 3">
    <name type="scientific">Paracoccus aerius</name>
    <dbReference type="NCBI Taxonomy" id="1915382"/>
    <lineage>
        <taxon>Bacteria</taxon>
        <taxon>Pseudomonadati</taxon>
        <taxon>Pseudomonadota</taxon>
        <taxon>Alphaproteobacteria</taxon>
        <taxon>Rhodobacterales</taxon>
        <taxon>Paracoccaceae</taxon>
        <taxon>Paracoccus</taxon>
    </lineage>
</organism>
<dbReference type="Proteomes" id="UP000644749">
    <property type="component" value="Unassembled WGS sequence"/>
</dbReference>
<accession>A0ABS1S5V8</accession>
<dbReference type="RefSeq" id="WP_191310518.1">
    <property type="nucleotide sequence ID" value="NZ_BNCL01000008.1"/>
</dbReference>
<reference evidence="2 3" key="1">
    <citation type="submission" date="2021-01" db="EMBL/GenBank/DDBJ databases">
        <title>011410 draft genome.</title>
        <authorList>
            <person name="Lang L."/>
        </authorList>
    </citation>
    <scope>NUCLEOTIDE SEQUENCE [LARGE SCALE GENOMIC DNA]</scope>
    <source>
        <strain evidence="2 3">KCTC 42845</strain>
    </source>
</reference>
<evidence type="ECO:0000259" key="1">
    <source>
        <dbReference type="Pfam" id="PF03050"/>
    </source>
</evidence>
<dbReference type="EMBL" id="JAESHT010000008">
    <property type="protein sequence ID" value="MBL3674102.1"/>
    <property type="molecule type" value="Genomic_DNA"/>
</dbReference>